<dbReference type="Proteomes" id="UP000627166">
    <property type="component" value="Unassembled WGS sequence"/>
</dbReference>
<dbReference type="RefSeq" id="WP_191741636.1">
    <property type="nucleotide sequence ID" value="NZ_JACSQB010000165.1"/>
</dbReference>
<keyword evidence="2" id="KW-1185">Reference proteome</keyword>
<evidence type="ECO:0000313" key="1">
    <source>
        <dbReference type="EMBL" id="MBD8048697.1"/>
    </source>
</evidence>
<reference evidence="1 2" key="1">
    <citation type="submission" date="2020-08" db="EMBL/GenBank/DDBJ databases">
        <title>A Genomic Blueprint of the Chicken Gut Microbiome.</title>
        <authorList>
            <person name="Gilroy R."/>
            <person name="Ravi A."/>
            <person name="Getino M."/>
            <person name="Pursley I."/>
            <person name="Horton D.L."/>
            <person name="Alikhan N.-F."/>
            <person name="Baker D."/>
            <person name="Gharbi K."/>
            <person name="Hall N."/>
            <person name="Watson M."/>
            <person name="Adriaenssens E.M."/>
            <person name="Foster-Nyarko E."/>
            <person name="Jarju S."/>
            <person name="Secka A."/>
            <person name="Antonio M."/>
            <person name="Oren A."/>
            <person name="Chaudhuri R."/>
            <person name="La Ragione R.M."/>
            <person name="Hildebrand F."/>
            <person name="Pallen M.J."/>
        </authorList>
    </citation>
    <scope>NUCLEOTIDE SEQUENCE [LARGE SCALE GENOMIC DNA]</scope>
    <source>
        <strain evidence="1 2">N37</strain>
    </source>
</reference>
<comment type="caution">
    <text evidence="1">The sequence shown here is derived from an EMBL/GenBank/DDBJ whole genome shotgun (WGS) entry which is preliminary data.</text>
</comment>
<organism evidence="1 2">
    <name type="scientific">Clostridium faecium</name>
    <dbReference type="NCBI Taxonomy" id="2762223"/>
    <lineage>
        <taxon>Bacteria</taxon>
        <taxon>Bacillati</taxon>
        <taxon>Bacillota</taxon>
        <taxon>Clostridia</taxon>
        <taxon>Eubacteriales</taxon>
        <taxon>Clostridiaceae</taxon>
        <taxon>Clostridium</taxon>
    </lineage>
</organism>
<dbReference type="EMBL" id="JACSQB010000165">
    <property type="protein sequence ID" value="MBD8048697.1"/>
    <property type="molecule type" value="Genomic_DNA"/>
</dbReference>
<protein>
    <submittedName>
        <fullName evidence="1">Uncharacterized protein</fullName>
    </submittedName>
</protein>
<gene>
    <name evidence="1" type="ORF">H9637_16950</name>
</gene>
<name>A0ABR8YWN2_9CLOT</name>
<sequence length="45" mass="5620">MYYSDLKIYINDKVLFDLKNMDTYIINEQIVEIFEDIYYKKTIQM</sequence>
<evidence type="ECO:0000313" key="2">
    <source>
        <dbReference type="Proteomes" id="UP000627166"/>
    </source>
</evidence>
<accession>A0ABR8YWN2</accession>
<proteinExistence type="predicted"/>